<dbReference type="InterPro" id="IPR018841">
    <property type="entry name" value="DUF2442"/>
</dbReference>
<organism evidence="1 2">
    <name type="scientific">Solibaculum mannosilyticum</name>
    <dbReference type="NCBI Taxonomy" id="2780922"/>
    <lineage>
        <taxon>Bacteria</taxon>
        <taxon>Bacillati</taxon>
        <taxon>Bacillota</taxon>
        <taxon>Clostridia</taxon>
        <taxon>Eubacteriales</taxon>
        <taxon>Oscillospiraceae</taxon>
        <taxon>Solibaculum</taxon>
    </lineage>
</organism>
<evidence type="ECO:0000313" key="2">
    <source>
        <dbReference type="Proteomes" id="UP000593890"/>
    </source>
</evidence>
<dbReference type="InterPro" id="IPR036782">
    <property type="entry name" value="NE0471-like_N"/>
</dbReference>
<name>A0A7I8D535_9FIRM</name>
<accession>A0A7I8D535</accession>
<keyword evidence="2" id="KW-1185">Reference proteome</keyword>
<dbReference type="RefSeq" id="WP_215532787.1">
    <property type="nucleotide sequence ID" value="NZ_AP023321.1"/>
</dbReference>
<reference evidence="2" key="1">
    <citation type="submission" date="2020-07" db="EMBL/GenBank/DDBJ databases">
        <title>Complete genome sequencing of Clostridia bacterium strain 12CBH8.</title>
        <authorList>
            <person name="Sakamoto M."/>
            <person name="Murakami T."/>
            <person name="Mori H."/>
        </authorList>
    </citation>
    <scope>NUCLEOTIDE SEQUENCE [LARGE SCALE GENOMIC DNA]</scope>
    <source>
        <strain evidence="2">12CBH8</strain>
    </source>
</reference>
<dbReference type="Gene3D" id="3.30.2020.10">
    <property type="entry name" value="NE0471-like N-terminal domain"/>
    <property type="match status" value="1"/>
</dbReference>
<protein>
    <recommendedName>
        <fullName evidence="3">DUF2442 domain-containing protein</fullName>
    </recommendedName>
</protein>
<sequence length="121" mass="13731">MSKSIEYYLSKGFSHAAAVYFSNGRKRMVAVEPNRDFTLTLTFEGGEKRNYDVKPLLEPGTVFESLLDWDNFRRVYLDDCNDVCWDIDPNVDSNVVWNNKVDLCSDSCYIDSVPVGGATNV</sequence>
<evidence type="ECO:0008006" key="3">
    <source>
        <dbReference type="Google" id="ProtNLM"/>
    </source>
</evidence>
<dbReference type="SUPFAM" id="SSF143880">
    <property type="entry name" value="NE0471 N-terminal domain-like"/>
    <property type="match status" value="1"/>
</dbReference>
<dbReference type="AlphaFoldDB" id="A0A7I8D535"/>
<dbReference type="Proteomes" id="UP000593890">
    <property type="component" value="Chromosome"/>
</dbReference>
<proteinExistence type="predicted"/>
<dbReference type="EMBL" id="AP023321">
    <property type="protein sequence ID" value="BCI60609.1"/>
    <property type="molecule type" value="Genomic_DNA"/>
</dbReference>
<dbReference type="Pfam" id="PF10387">
    <property type="entry name" value="DUF2442"/>
    <property type="match status" value="1"/>
</dbReference>
<gene>
    <name evidence="1" type="ORF">C12CBH8_12480</name>
</gene>
<evidence type="ECO:0000313" key="1">
    <source>
        <dbReference type="EMBL" id="BCI60609.1"/>
    </source>
</evidence>
<dbReference type="KEGG" id="sman:C12CBH8_12480"/>